<dbReference type="EC" id="4.1.1.112" evidence="10"/>
<feature type="binding site" evidence="9">
    <location>
        <position position="103"/>
    </location>
    <ligand>
        <name>Mg(2+)</name>
        <dbReference type="ChEBI" id="CHEBI:18420"/>
    </ligand>
</feature>
<dbReference type="PANTHER" id="PTHR33254:SF4">
    <property type="entry name" value="4-HYDROXY-4-METHYL-2-OXOGLUTARATE ALDOLASE 3-RELATED"/>
    <property type="match status" value="1"/>
</dbReference>
<reference evidence="12" key="1">
    <citation type="submission" date="2018-05" db="EMBL/GenBank/DDBJ databases">
        <authorList>
            <person name="Feng T."/>
        </authorList>
    </citation>
    <scope>NUCLEOTIDE SEQUENCE [LARGE SCALE GENOMIC DNA]</scope>
    <source>
        <strain evidence="12">S27</strain>
    </source>
</reference>
<keyword evidence="12" id="KW-1185">Reference proteome</keyword>
<proteinExistence type="inferred from homology"/>
<dbReference type="NCBIfam" id="NF006875">
    <property type="entry name" value="PRK09372.1"/>
    <property type="match status" value="1"/>
</dbReference>
<evidence type="ECO:0000313" key="12">
    <source>
        <dbReference type="Proteomes" id="UP000254875"/>
    </source>
</evidence>
<evidence type="ECO:0000256" key="5">
    <source>
        <dbReference type="ARBA" id="ARBA00022723"/>
    </source>
</evidence>
<dbReference type="InterPro" id="IPR036704">
    <property type="entry name" value="RraA/RraA-like_sf"/>
</dbReference>
<dbReference type="InterPro" id="IPR005493">
    <property type="entry name" value="RraA/RraA-like"/>
</dbReference>
<name>A0A370NAG7_9BURK</name>
<evidence type="ECO:0000256" key="8">
    <source>
        <dbReference type="ARBA" id="ARBA00047973"/>
    </source>
</evidence>
<evidence type="ECO:0000256" key="3">
    <source>
        <dbReference type="ARBA" id="ARBA00008621"/>
    </source>
</evidence>
<dbReference type="NCBIfam" id="TIGR01935">
    <property type="entry name" value="NOT-MenG"/>
    <property type="match status" value="1"/>
</dbReference>
<evidence type="ECO:0000313" key="11">
    <source>
        <dbReference type="EMBL" id="RDK02555.1"/>
    </source>
</evidence>
<comment type="catalytic activity">
    <reaction evidence="1 10">
        <text>4-hydroxy-4-methyl-2-oxoglutarate = 2 pyruvate</text>
        <dbReference type="Rhea" id="RHEA:22748"/>
        <dbReference type="ChEBI" id="CHEBI:15361"/>
        <dbReference type="ChEBI" id="CHEBI:58276"/>
        <dbReference type="EC" id="4.1.3.17"/>
    </reaction>
</comment>
<dbReference type="Proteomes" id="UP000254875">
    <property type="component" value="Unassembled WGS sequence"/>
</dbReference>
<dbReference type="EC" id="4.1.3.17" evidence="10"/>
<comment type="cofactor">
    <cofactor evidence="2 10">
        <name>a divalent metal cation</name>
        <dbReference type="ChEBI" id="CHEBI:60240"/>
    </cofactor>
</comment>
<feature type="binding site" evidence="9">
    <location>
        <position position="102"/>
    </location>
    <ligand>
        <name>substrate</name>
    </ligand>
</feature>
<dbReference type="PANTHER" id="PTHR33254">
    <property type="entry name" value="4-HYDROXY-4-METHYL-2-OXOGLUTARATE ALDOLASE 3-RELATED"/>
    <property type="match status" value="1"/>
</dbReference>
<keyword evidence="6 10" id="KW-0456">Lyase</keyword>
<comment type="cofactor">
    <cofactor evidence="9">
        <name>Mg(2+)</name>
        <dbReference type="ChEBI" id="CHEBI:18420"/>
    </cofactor>
</comment>
<comment type="similarity">
    <text evidence="3 10">Belongs to the class II aldolase/RraA-like family.</text>
</comment>
<comment type="function">
    <text evidence="7 10">Catalyzes the aldol cleavage of 4-hydroxy-4-methyl-2-oxoglutarate (HMG) into 2 molecules of pyruvate. Also contains a secondary oxaloacetate (OAA) decarboxylase activity due to the common pyruvate enolate transition state formed following C-C bond cleavage in the retro-aldol and decarboxylation reactions.</text>
</comment>
<dbReference type="EMBL" id="QHKS01000007">
    <property type="protein sequence ID" value="RDK02555.1"/>
    <property type="molecule type" value="Genomic_DNA"/>
</dbReference>
<comment type="catalytic activity">
    <reaction evidence="8 10">
        <text>oxaloacetate + H(+) = pyruvate + CO2</text>
        <dbReference type="Rhea" id="RHEA:15641"/>
        <dbReference type="ChEBI" id="CHEBI:15361"/>
        <dbReference type="ChEBI" id="CHEBI:15378"/>
        <dbReference type="ChEBI" id="CHEBI:16452"/>
        <dbReference type="ChEBI" id="CHEBI:16526"/>
        <dbReference type="EC" id="4.1.1.112"/>
    </reaction>
</comment>
<dbReference type="OrthoDB" id="943692at2"/>
<comment type="subunit">
    <text evidence="4 10">Homotrimer.</text>
</comment>
<evidence type="ECO:0000256" key="7">
    <source>
        <dbReference type="ARBA" id="ARBA00025046"/>
    </source>
</evidence>
<feature type="binding site" evidence="9">
    <location>
        <begin position="80"/>
        <end position="83"/>
    </location>
    <ligand>
        <name>substrate</name>
    </ligand>
</feature>
<protein>
    <recommendedName>
        <fullName evidence="10">4-hydroxy-4-methyl-2-oxoglutarate aldolase</fullName>
        <shortName evidence="10">HMG aldolase</shortName>
        <ecNumber evidence="10">4.1.1.112</ecNumber>
        <ecNumber evidence="10">4.1.3.17</ecNumber>
    </recommendedName>
    <alternativeName>
        <fullName evidence="10">Oxaloacetate decarboxylase</fullName>
    </alternativeName>
</protein>
<keyword evidence="5 9" id="KW-0479">Metal-binding</keyword>
<accession>A0A370NAG7</accession>
<dbReference type="GO" id="GO:0051252">
    <property type="term" value="P:regulation of RNA metabolic process"/>
    <property type="evidence" value="ECO:0007669"/>
    <property type="project" value="InterPro"/>
</dbReference>
<organism evidence="11 12">
    <name type="scientific">Paraburkholderia lacunae</name>
    <dbReference type="NCBI Taxonomy" id="2211104"/>
    <lineage>
        <taxon>Bacteria</taxon>
        <taxon>Pseudomonadati</taxon>
        <taxon>Pseudomonadota</taxon>
        <taxon>Betaproteobacteria</taxon>
        <taxon>Burkholderiales</taxon>
        <taxon>Burkholderiaceae</taxon>
        <taxon>Paraburkholderia</taxon>
    </lineage>
</organism>
<dbReference type="GO" id="GO:0008428">
    <property type="term" value="F:ribonuclease inhibitor activity"/>
    <property type="evidence" value="ECO:0007669"/>
    <property type="project" value="InterPro"/>
</dbReference>
<dbReference type="AlphaFoldDB" id="A0A370NAG7"/>
<dbReference type="RefSeq" id="WP_115101228.1">
    <property type="nucleotide sequence ID" value="NZ_QHKS01000007.1"/>
</dbReference>
<evidence type="ECO:0000256" key="2">
    <source>
        <dbReference type="ARBA" id="ARBA00001968"/>
    </source>
</evidence>
<dbReference type="InterPro" id="IPR010203">
    <property type="entry name" value="RraA"/>
</dbReference>
<dbReference type="Gene3D" id="3.50.30.40">
    <property type="entry name" value="Ribonuclease E inhibitor RraA/RraA-like"/>
    <property type="match status" value="1"/>
</dbReference>
<sequence>MSFATADLCDAHEDQLSLGTLRVLEPVFHLFSRAECFSGEAVTLKVFEDNALVRATLEEKGAGRVLVVDGGGSQRCALVGGNLAQLAEQNGWAGIVLNGCVRDTLELNEINVGVAALGTCPRRGQKLGTGERDVPVQLPGATVRPGEWVYADIDGLLVASAALNRAESADN</sequence>
<dbReference type="CDD" id="cd16841">
    <property type="entry name" value="RraA_family"/>
    <property type="match status" value="1"/>
</dbReference>
<gene>
    <name evidence="11" type="ORF">DLM46_13345</name>
</gene>
<evidence type="ECO:0000256" key="4">
    <source>
        <dbReference type="ARBA" id="ARBA00011233"/>
    </source>
</evidence>
<evidence type="ECO:0000256" key="9">
    <source>
        <dbReference type="PIRSR" id="PIRSR605493-1"/>
    </source>
</evidence>
<dbReference type="GO" id="GO:0047443">
    <property type="term" value="F:4-hydroxy-4-methyl-2-oxoglutarate aldolase activity"/>
    <property type="evidence" value="ECO:0007669"/>
    <property type="project" value="UniProtKB-EC"/>
</dbReference>
<keyword evidence="9" id="KW-0460">Magnesium</keyword>
<evidence type="ECO:0000256" key="10">
    <source>
        <dbReference type="RuleBase" id="RU004338"/>
    </source>
</evidence>
<dbReference type="SUPFAM" id="SSF89562">
    <property type="entry name" value="RraA-like"/>
    <property type="match status" value="1"/>
</dbReference>
<dbReference type="Pfam" id="PF03737">
    <property type="entry name" value="RraA-like"/>
    <property type="match status" value="1"/>
</dbReference>
<dbReference type="GO" id="GO:0008948">
    <property type="term" value="F:oxaloacetate decarboxylase activity"/>
    <property type="evidence" value="ECO:0007669"/>
    <property type="project" value="UniProtKB-EC"/>
</dbReference>
<dbReference type="GO" id="GO:0046872">
    <property type="term" value="F:metal ion binding"/>
    <property type="evidence" value="ECO:0007669"/>
    <property type="project" value="UniProtKB-KW"/>
</dbReference>
<comment type="caution">
    <text evidence="11">The sequence shown here is derived from an EMBL/GenBank/DDBJ whole genome shotgun (WGS) entry which is preliminary data.</text>
</comment>
<evidence type="ECO:0000256" key="6">
    <source>
        <dbReference type="ARBA" id="ARBA00023239"/>
    </source>
</evidence>
<evidence type="ECO:0000256" key="1">
    <source>
        <dbReference type="ARBA" id="ARBA00001342"/>
    </source>
</evidence>